<dbReference type="EMBL" id="JAPTGG010000004">
    <property type="protein sequence ID" value="MCZ0864872.1"/>
    <property type="molecule type" value="Genomic_DNA"/>
</dbReference>
<gene>
    <name evidence="2" type="ORF">O0V09_06650</name>
</gene>
<comment type="caution">
    <text evidence="2">The sequence shown here is derived from an EMBL/GenBank/DDBJ whole genome shotgun (WGS) entry which is preliminary data.</text>
</comment>
<name>A0A9J6RKY9_9GAMM</name>
<dbReference type="RefSeq" id="WP_258331025.1">
    <property type="nucleotide sequence ID" value="NZ_JAPTGG010000004.1"/>
</dbReference>
<dbReference type="InterPro" id="IPR007420">
    <property type="entry name" value="DUF465"/>
</dbReference>
<dbReference type="Proteomes" id="UP001069090">
    <property type="component" value="Unassembled WGS sequence"/>
</dbReference>
<accession>A0A9J6RKY9</accession>
<dbReference type="AlphaFoldDB" id="A0A9J6RKY9"/>
<keyword evidence="3" id="KW-1185">Reference proteome</keyword>
<proteinExistence type="predicted"/>
<evidence type="ECO:0000313" key="2">
    <source>
        <dbReference type="EMBL" id="MCZ0864872.1"/>
    </source>
</evidence>
<dbReference type="Gene3D" id="6.10.280.50">
    <property type="match status" value="1"/>
</dbReference>
<reference evidence="2 3" key="1">
    <citation type="submission" date="2022-12" db="EMBL/GenBank/DDBJ databases">
        <title>Dasania phycosphaerae sp. nov., isolated from particulate material of the south coast of Korea.</title>
        <authorList>
            <person name="Jiang Y."/>
        </authorList>
    </citation>
    <scope>NUCLEOTIDE SEQUENCE [LARGE SCALE GENOMIC DNA]</scope>
    <source>
        <strain evidence="2 3">GY-19</strain>
    </source>
</reference>
<dbReference type="Pfam" id="PF04325">
    <property type="entry name" value="DUF465"/>
    <property type="match status" value="1"/>
</dbReference>
<dbReference type="InterPro" id="IPR038444">
    <property type="entry name" value="DUF465_sf"/>
</dbReference>
<evidence type="ECO:0000256" key="1">
    <source>
        <dbReference type="SAM" id="Coils"/>
    </source>
</evidence>
<feature type="coiled-coil region" evidence="1">
    <location>
        <begin position="13"/>
        <end position="61"/>
    </location>
</feature>
<organism evidence="2 3">
    <name type="scientific">Dasania phycosphaerae</name>
    <dbReference type="NCBI Taxonomy" id="2950436"/>
    <lineage>
        <taxon>Bacteria</taxon>
        <taxon>Pseudomonadati</taxon>
        <taxon>Pseudomonadota</taxon>
        <taxon>Gammaproteobacteria</taxon>
        <taxon>Cellvibrionales</taxon>
        <taxon>Spongiibacteraceae</taxon>
        <taxon>Dasania</taxon>
    </lineage>
</organism>
<protein>
    <submittedName>
        <fullName evidence="2">DUF465 domain-containing protein</fullName>
    </submittedName>
</protein>
<sequence>MSDNNSCDLTLELLDLQSQHQTLDEEIEKLHASVYADQLKLQRLKREKLRLKDLITRLRCRLIPDLDA</sequence>
<evidence type="ECO:0000313" key="3">
    <source>
        <dbReference type="Proteomes" id="UP001069090"/>
    </source>
</evidence>
<keyword evidence="1" id="KW-0175">Coiled coil</keyword>